<feature type="transmembrane region" description="Helical" evidence="1">
    <location>
        <begin position="32"/>
        <end position="50"/>
    </location>
</feature>
<gene>
    <name evidence="2" type="ORF">AMURIS_00135</name>
</gene>
<feature type="transmembrane region" description="Helical" evidence="1">
    <location>
        <begin position="86"/>
        <end position="105"/>
    </location>
</feature>
<keyword evidence="1" id="KW-1133">Transmembrane helix</keyword>
<name>A0A2K4ZAG2_9FIRM</name>
<keyword evidence="1" id="KW-0812">Transmembrane</keyword>
<sequence>MNKEEILEKSRAENRNKDIYEKEVLKQASTSAVIIMMVLATIFFVVQIFVGGGTNWGIWALVFSANMTTFWVKYIKLRRKHELVMAIAYTIFVSACSIGHIYDLIVSSTIL</sequence>
<dbReference type="Pfam" id="PF20040">
    <property type="entry name" value="DUF6442"/>
    <property type="match status" value="1"/>
</dbReference>
<proteinExistence type="predicted"/>
<dbReference type="InterPro" id="IPR045620">
    <property type="entry name" value="DUF6442"/>
</dbReference>
<keyword evidence="1" id="KW-0472">Membrane</keyword>
<protein>
    <submittedName>
        <fullName evidence="2">Uncharacterized protein</fullName>
    </submittedName>
</protein>
<keyword evidence="3" id="KW-1185">Reference proteome</keyword>
<feature type="transmembrane region" description="Helical" evidence="1">
    <location>
        <begin position="56"/>
        <end position="74"/>
    </location>
</feature>
<evidence type="ECO:0000313" key="3">
    <source>
        <dbReference type="Proteomes" id="UP000236311"/>
    </source>
</evidence>
<dbReference type="EMBL" id="OFSM01000001">
    <property type="protein sequence ID" value="SOY27431.1"/>
    <property type="molecule type" value="Genomic_DNA"/>
</dbReference>
<evidence type="ECO:0000313" key="2">
    <source>
        <dbReference type="EMBL" id="SOY27431.1"/>
    </source>
</evidence>
<dbReference type="AlphaFoldDB" id="A0A2K4ZAG2"/>
<dbReference type="OrthoDB" id="2627786at2"/>
<organism evidence="2 3">
    <name type="scientific">Acetatifactor muris</name>
    <dbReference type="NCBI Taxonomy" id="879566"/>
    <lineage>
        <taxon>Bacteria</taxon>
        <taxon>Bacillati</taxon>
        <taxon>Bacillota</taxon>
        <taxon>Clostridia</taxon>
        <taxon>Lachnospirales</taxon>
        <taxon>Lachnospiraceae</taxon>
        <taxon>Acetatifactor</taxon>
    </lineage>
</organism>
<dbReference type="Proteomes" id="UP000236311">
    <property type="component" value="Unassembled WGS sequence"/>
</dbReference>
<reference evidence="2 3" key="1">
    <citation type="submission" date="2018-01" db="EMBL/GenBank/DDBJ databases">
        <authorList>
            <person name="Gaut B.S."/>
            <person name="Morton B.R."/>
            <person name="Clegg M.T."/>
            <person name="Duvall M.R."/>
        </authorList>
    </citation>
    <scope>NUCLEOTIDE SEQUENCE [LARGE SCALE GENOMIC DNA]</scope>
    <source>
        <strain evidence="2">GP69</strain>
    </source>
</reference>
<accession>A0A2K4ZAG2</accession>
<evidence type="ECO:0000256" key="1">
    <source>
        <dbReference type="SAM" id="Phobius"/>
    </source>
</evidence>
<dbReference type="RefSeq" id="WP_103237562.1">
    <property type="nucleotide sequence ID" value="NZ_JANJZD010000008.1"/>
</dbReference>